<keyword evidence="2" id="KW-1185">Reference proteome</keyword>
<gene>
    <name evidence="1" type="ORF">GGD50_001926</name>
</gene>
<dbReference type="AlphaFoldDB" id="A0A7W8XPP8"/>
<comment type="caution">
    <text evidence="1">The sequence shown here is derived from an EMBL/GenBank/DDBJ whole genome shotgun (WGS) entry which is preliminary data.</text>
</comment>
<protein>
    <submittedName>
        <fullName evidence="1">Uncharacterized protein</fullName>
    </submittedName>
</protein>
<reference evidence="1 2" key="1">
    <citation type="submission" date="2020-08" db="EMBL/GenBank/DDBJ databases">
        <title>Genomic Encyclopedia of Type Strains, Phase IV (KMG-V): Genome sequencing to study the core and pangenomes of soil and plant-associated prokaryotes.</title>
        <authorList>
            <person name="Whitman W."/>
        </authorList>
    </citation>
    <scope>NUCLEOTIDE SEQUENCE [LARGE SCALE GENOMIC DNA]</scope>
    <source>
        <strain evidence="1 2">SEMIA 4064</strain>
    </source>
</reference>
<dbReference type="RefSeq" id="WP_107108570.1">
    <property type="nucleotide sequence ID" value="NZ_JACHBI010000003.1"/>
</dbReference>
<evidence type="ECO:0000313" key="1">
    <source>
        <dbReference type="EMBL" id="MBB5573313.1"/>
    </source>
</evidence>
<dbReference type="Proteomes" id="UP000549882">
    <property type="component" value="Unassembled WGS sequence"/>
</dbReference>
<sequence length="184" mass="20214">MLYLLSTAADAAAVCPHLSYLKRASIIASALLATSALSGCNFFDPPLVTACEENLKGALVKPSSYRRHDFNITSMPVTRSELDNYFEGTPLKALRKEALERFDDGTERPVRYMLNLQFSADDENAETVTTKLACEYFSFDGKQSSVVPFVTGLKPLDISEFSRLTSKSLTGIAEENLRKAAEGL</sequence>
<organism evidence="1 2">
    <name type="scientific">Rhizobium paranaense</name>
    <dbReference type="NCBI Taxonomy" id="1650438"/>
    <lineage>
        <taxon>Bacteria</taxon>
        <taxon>Pseudomonadati</taxon>
        <taxon>Pseudomonadota</taxon>
        <taxon>Alphaproteobacteria</taxon>
        <taxon>Hyphomicrobiales</taxon>
        <taxon>Rhizobiaceae</taxon>
        <taxon>Rhizobium/Agrobacterium group</taxon>
        <taxon>Rhizobium</taxon>
    </lineage>
</organism>
<evidence type="ECO:0000313" key="2">
    <source>
        <dbReference type="Proteomes" id="UP000549882"/>
    </source>
</evidence>
<name>A0A7W8XPP8_9HYPH</name>
<proteinExistence type="predicted"/>
<accession>A0A7W8XPP8</accession>
<dbReference type="EMBL" id="JACHBI010000003">
    <property type="protein sequence ID" value="MBB5573313.1"/>
    <property type="molecule type" value="Genomic_DNA"/>
</dbReference>